<gene>
    <name evidence="1" type="ORF">AFUS01_LOCUS20013</name>
</gene>
<dbReference type="AlphaFoldDB" id="A0A8J2PBV2"/>
<protein>
    <submittedName>
        <fullName evidence="1">Uncharacterized protein</fullName>
    </submittedName>
</protein>
<dbReference type="EMBL" id="CAJVCH010212397">
    <property type="protein sequence ID" value="CAG7731421.1"/>
    <property type="molecule type" value="Genomic_DNA"/>
</dbReference>
<proteinExistence type="predicted"/>
<dbReference type="Proteomes" id="UP000708208">
    <property type="component" value="Unassembled WGS sequence"/>
</dbReference>
<keyword evidence="2" id="KW-1185">Reference proteome</keyword>
<accession>A0A8J2PBV2</accession>
<evidence type="ECO:0000313" key="2">
    <source>
        <dbReference type="Proteomes" id="UP000708208"/>
    </source>
</evidence>
<reference evidence="1" key="1">
    <citation type="submission" date="2021-06" db="EMBL/GenBank/DDBJ databases">
        <authorList>
            <person name="Hodson N. C."/>
            <person name="Mongue J. A."/>
            <person name="Jaron S. K."/>
        </authorList>
    </citation>
    <scope>NUCLEOTIDE SEQUENCE</scope>
</reference>
<feature type="non-terminal residue" evidence="1">
    <location>
        <position position="21"/>
    </location>
</feature>
<comment type="caution">
    <text evidence="1">The sequence shown here is derived from an EMBL/GenBank/DDBJ whole genome shotgun (WGS) entry which is preliminary data.</text>
</comment>
<sequence length="21" mass="2546">HEGRINQLLWAGFSNNKIYWV</sequence>
<organism evidence="1 2">
    <name type="scientific">Allacma fusca</name>
    <dbReference type="NCBI Taxonomy" id="39272"/>
    <lineage>
        <taxon>Eukaryota</taxon>
        <taxon>Metazoa</taxon>
        <taxon>Ecdysozoa</taxon>
        <taxon>Arthropoda</taxon>
        <taxon>Hexapoda</taxon>
        <taxon>Collembola</taxon>
        <taxon>Symphypleona</taxon>
        <taxon>Sminthuridae</taxon>
        <taxon>Allacma</taxon>
    </lineage>
</organism>
<evidence type="ECO:0000313" key="1">
    <source>
        <dbReference type="EMBL" id="CAG7731421.1"/>
    </source>
</evidence>
<name>A0A8J2PBV2_9HEXA</name>